<accession>A0ABT8IVT7</accession>
<reference evidence="2" key="1">
    <citation type="submission" date="2023-03" db="EMBL/GenBank/DDBJ databases">
        <title>MT1 and MT2 Draft Genomes of Novel Species.</title>
        <authorList>
            <person name="Venkateswaran K."/>
        </authorList>
    </citation>
    <scope>NUCLEOTIDE SEQUENCE</scope>
    <source>
        <strain evidence="2">F6_8S_P_1A</strain>
    </source>
</reference>
<dbReference type="InterPro" id="IPR040701">
    <property type="entry name" value="Bact_RF_family2"/>
</dbReference>
<dbReference type="Pfam" id="PF18844">
    <property type="entry name" value="baeRF_family2"/>
    <property type="match status" value="1"/>
</dbReference>
<evidence type="ECO:0000313" key="2">
    <source>
        <dbReference type="EMBL" id="MDN4596920.1"/>
    </source>
</evidence>
<dbReference type="InterPro" id="IPR042226">
    <property type="entry name" value="eFR1_2_sf"/>
</dbReference>
<organism evidence="2 3">
    <name type="scientific">Leifsonia virtsii</name>
    <dbReference type="NCBI Taxonomy" id="3035915"/>
    <lineage>
        <taxon>Bacteria</taxon>
        <taxon>Bacillati</taxon>
        <taxon>Actinomycetota</taxon>
        <taxon>Actinomycetes</taxon>
        <taxon>Micrococcales</taxon>
        <taxon>Microbacteriaceae</taxon>
        <taxon>Leifsonia</taxon>
    </lineage>
</organism>
<proteinExistence type="predicted"/>
<sequence>MTARDILGPLLAEPGPWTTVLADISRDLPDPKRTVDLRHRSLLDSLEEQGAPQPDRDAVEAALTAEHDTPSPSARFLAVRDGRVEVNQVMLGAIPRDGWAWHAPVIDPLPLLARDAFDFHALLVEASREGATIWHRGPDLDPSAGGETAPSAGDAERVQGDPDGIVHKVPSGGWAQLRYQHYVEDTWKHNEAMVAERVGELVERFHPRLVLVAGDVRAVELLTEELPAAAKAVLVSEQLEATPGDDQAELFRHFEEAVARVAAEDERAALERIFTRSEGEGRSEALGVGEVVAALEQSQADTVLVCVPREAERTHDGQRRAIALDAQPWIATAPEQDFGAGELGVVPASVAIARAAVLTDARVIVVSHGELPDDAPAAALLRWPVGPPQSV</sequence>
<dbReference type="GO" id="GO:0016787">
    <property type="term" value="F:hydrolase activity"/>
    <property type="evidence" value="ECO:0007669"/>
    <property type="project" value="UniProtKB-KW"/>
</dbReference>
<evidence type="ECO:0000256" key="1">
    <source>
        <dbReference type="SAM" id="MobiDB-lite"/>
    </source>
</evidence>
<dbReference type="EMBL" id="JAROCB010000002">
    <property type="protein sequence ID" value="MDN4596920.1"/>
    <property type="molecule type" value="Genomic_DNA"/>
</dbReference>
<dbReference type="RefSeq" id="WP_301217409.1">
    <property type="nucleotide sequence ID" value="NZ_JAROCB010000002.1"/>
</dbReference>
<name>A0ABT8IVT7_9MICO</name>
<keyword evidence="2" id="KW-0378">Hydrolase</keyword>
<gene>
    <name evidence="2" type="ORF">P5G59_07200</name>
</gene>
<dbReference type="Gene3D" id="3.30.420.60">
    <property type="entry name" value="eRF1 domain 2"/>
    <property type="match status" value="1"/>
</dbReference>
<feature type="region of interest" description="Disordered" evidence="1">
    <location>
        <begin position="134"/>
        <end position="161"/>
    </location>
</feature>
<dbReference type="SUPFAM" id="SSF53137">
    <property type="entry name" value="Translational machinery components"/>
    <property type="match status" value="1"/>
</dbReference>
<evidence type="ECO:0000313" key="3">
    <source>
        <dbReference type="Proteomes" id="UP001174210"/>
    </source>
</evidence>
<protein>
    <submittedName>
        <fullName evidence="2">Vms1/Ankzf1 family peptidyl-tRNA hydrolase</fullName>
    </submittedName>
</protein>
<comment type="caution">
    <text evidence="2">The sequence shown here is derived from an EMBL/GenBank/DDBJ whole genome shotgun (WGS) entry which is preliminary data.</text>
</comment>
<keyword evidence="3" id="KW-1185">Reference proteome</keyword>
<dbReference type="Proteomes" id="UP001174210">
    <property type="component" value="Unassembled WGS sequence"/>
</dbReference>